<name>A0ABP6UQ65_9MICO</name>
<gene>
    <name evidence="1" type="ORF">GCM10022262_39180</name>
</gene>
<dbReference type="EMBL" id="BAABBA010000032">
    <property type="protein sequence ID" value="GAA3511175.1"/>
    <property type="molecule type" value="Genomic_DNA"/>
</dbReference>
<organism evidence="1 2">
    <name type="scientific">Georgenia daeguensis</name>
    <dbReference type="NCBI Taxonomy" id="908355"/>
    <lineage>
        <taxon>Bacteria</taxon>
        <taxon>Bacillati</taxon>
        <taxon>Actinomycetota</taxon>
        <taxon>Actinomycetes</taxon>
        <taxon>Micrococcales</taxon>
        <taxon>Bogoriellaceae</taxon>
        <taxon>Georgenia</taxon>
    </lineage>
</organism>
<comment type="caution">
    <text evidence="1">The sequence shown here is derived from an EMBL/GenBank/DDBJ whole genome shotgun (WGS) entry which is preliminary data.</text>
</comment>
<sequence>MRTQPLTNGDGPASPTVPAADLIKLDWNGQREPAWYEGHQRILNAHDVPKRFTRARVPIPVRARIQWETDGVELIDTVATAWTHSLVLVLLDDARARVRGTWVDVGEVVRR</sequence>
<reference evidence="2" key="1">
    <citation type="journal article" date="2019" name="Int. J. Syst. Evol. Microbiol.">
        <title>The Global Catalogue of Microorganisms (GCM) 10K type strain sequencing project: providing services to taxonomists for standard genome sequencing and annotation.</title>
        <authorList>
            <consortium name="The Broad Institute Genomics Platform"/>
            <consortium name="The Broad Institute Genome Sequencing Center for Infectious Disease"/>
            <person name="Wu L."/>
            <person name="Ma J."/>
        </authorList>
    </citation>
    <scope>NUCLEOTIDE SEQUENCE [LARGE SCALE GENOMIC DNA]</scope>
    <source>
        <strain evidence="2">JCM 17459</strain>
    </source>
</reference>
<protein>
    <submittedName>
        <fullName evidence="1">Uncharacterized protein</fullName>
    </submittedName>
</protein>
<accession>A0ABP6UQ65</accession>
<evidence type="ECO:0000313" key="1">
    <source>
        <dbReference type="EMBL" id="GAA3511175.1"/>
    </source>
</evidence>
<dbReference type="Proteomes" id="UP001499841">
    <property type="component" value="Unassembled WGS sequence"/>
</dbReference>
<keyword evidence="2" id="KW-1185">Reference proteome</keyword>
<dbReference type="RefSeq" id="WP_345045079.1">
    <property type="nucleotide sequence ID" value="NZ_BAABBA010000032.1"/>
</dbReference>
<proteinExistence type="predicted"/>
<evidence type="ECO:0000313" key="2">
    <source>
        <dbReference type="Proteomes" id="UP001499841"/>
    </source>
</evidence>